<gene>
    <name evidence="1" type="ORF">H4W29_001381</name>
</gene>
<proteinExistence type="predicted"/>
<sequence>MTAISSANNAALLILQQTNASLLPTKQQAGKSAADTIAAIANGVSSQTSAVKTQASSTINSALLDVKESNDGIVSSALDFLDSDNFKTSDASVTDVIKKLINDDGDKFASLVKAEKAQHPNISDDNAIANAIQRLIRDNRSKFGDGEFVIGFKLGSGGGIISNIEDKNGNSTSKTLTAALKAAQSSLTEAAEVINSSDGTNTDALKAASAALNNSNFGKATKDFGAWVDEWMNAFGFRG</sequence>
<organism evidence="1 2">
    <name type="scientific">Rhizobium viscosum</name>
    <name type="common">Arthrobacter viscosus</name>
    <dbReference type="NCBI Taxonomy" id="1673"/>
    <lineage>
        <taxon>Bacteria</taxon>
        <taxon>Pseudomonadati</taxon>
        <taxon>Pseudomonadota</taxon>
        <taxon>Alphaproteobacteria</taxon>
        <taxon>Hyphomicrobiales</taxon>
        <taxon>Rhizobiaceae</taxon>
        <taxon>Rhizobium/Agrobacterium group</taxon>
        <taxon>Rhizobium</taxon>
    </lineage>
</organism>
<dbReference type="EMBL" id="JADBEC010000001">
    <property type="protein sequence ID" value="MBE1504200.1"/>
    <property type="molecule type" value="Genomic_DNA"/>
</dbReference>
<dbReference type="Proteomes" id="UP000620262">
    <property type="component" value="Unassembled WGS sequence"/>
</dbReference>
<evidence type="ECO:0000313" key="2">
    <source>
        <dbReference type="Proteomes" id="UP000620262"/>
    </source>
</evidence>
<protein>
    <submittedName>
        <fullName evidence="1">Uncharacterized protein</fullName>
    </submittedName>
</protein>
<evidence type="ECO:0000313" key="1">
    <source>
        <dbReference type="EMBL" id="MBE1504200.1"/>
    </source>
</evidence>
<dbReference type="RefSeq" id="WP_192728261.1">
    <property type="nucleotide sequence ID" value="NZ_BAAAVL010000001.1"/>
</dbReference>
<name>A0ABR9ILZ0_RHIVS</name>
<keyword evidence="2" id="KW-1185">Reference proteome</keyword>
<reference evidence="1 2" key="1">
    <citation type="submission" date="2020-10" db="EMBL/GenBank/DDBJ databases">
        <title>Sequencing the genomes of 1000 actinobacteria strains.</title>
        <authorList>
            <person name="Klenk H.-P."/>
        </authorList>
    </citation>
    <scope>NUCLEOTIDE SEQUENCE [LARGE SCALE GENOMIC DNA]</scope>
    <source>
        <strain evidence="1 2">DSM 7307</strain>
    </source>
</reference>
<accession>A0ABR9ILZ0</accession>
<comment type="caution">
    <text evidence="1">The sequence shown here is derived from an EMBL/GenBank/DDBJ whole genome shotgun (WGS) entry which is preliminary data.</text>
</comment>